<evidence type="ECO:0000313" key="2">
    <source>
        <dbReference type="Proteomes" id="UP000247078"/>
    </source>
</evidence>
<evidence type="ECO:0000313" key="1">
    <source>
        <dbReference type="EMBL" id="PWW38704.1"/>
    </source>
</evidence>
<comment type="caution">
    <text evidence="1">The sequence shown here is derived from an EMBL/GenBank/DDBJ whole genome shotgun (WGS) entry which is preliminary data.</text>
</comment>
<proteinExistence type="predicted"/>
<reference evidence="1 2" key="1">
    <citation type="submission" date="2018-05" db="EMBL/GenBank/DDBJ databases">
        <title>Freshwater and sediment microbial communities from various areas in North America, analyzing microbe dynamics in response to fracking.</title>
        <authorList>
            <person name="Lamendella R."/>
        </authorList>
    </citation>
    <scope>NUCLEOTIDE SEQUENCE [LARGE SCALE GENOMIC DNA]</scope>
    <source>
        <strain evidence="1 2">DB-3</strain>
    </source>
</reference>
<sequence length="59" mass="6419">MTFTTGEVLSNATIKMDPNVINTAETIKAGRVPDLSIQRPARGELMSEHKPRVSIISPV</sequence>
<accession>A0A855Y7V0</accession>
<name>A0A855Y7V0_9BACL</name>
<protein>
    <submittedName>
        <fullName evidence="1">Uncharacterized protein</fullName>
    </submittedName>
</protein>
<gene>
    <name evidence="1" type="ORF">DET56_107105</name>
</gene>
<dbReference type="Proteomes" id="UP000247078">
    <property type="component" value="Unassembled WGS sequence"/>
</dbReference>
<dbReference type="AlphaFoldDB" id="A0A855Y7V0"/>
<organism evidence="1 2">
    <name type="scientific">Paenibacillus pabuli</name>
    <dbReference type="NCBI Taxonomy" id="1472"/>
    <lineage>
        <taxon>Bacteria</taxon>
        <taxon>Bacillati</taxon>
        <taxon>Bacillota</taxon>
        <taxon>Bacilli</taxon>
        <taxon>Bacillales</taxon>
        <taxon>Paenibacillaceae</taxon>
        <taxon>Paenibacillus</taxon>
    </lineage>
</organism>
<dbReference type="EMBL" id="QGTZ01000007">
    <property type="protein sequence ID" value="PWW38704.1"/>
    <property type="molecule type" value="Genomic_DNA"/>
</dbReference>